<evidence type="ECO:0000256" key="5">
    <source>
        <dbReference type="ARBA" id="ARBA00022984"/>
    </source>
</evidence>
<keyword evidence="4" id="KW-0133">Cell shape</keyword>
<evidence type="ECO:0000256" key="3">
    <source>
        <dbReference type="ARBA" id="ARBA00022692"/>
    </source>
</evidence>
<keyword evidence="7 8" id="KW-0472">Membrane</keyword>
<dbReference type="PANTHER" id="PTHR43486:SF1">
    <property type="entry name" value="LIPID II FLIPPASE MURJ-RELATED"/>
    <property type="match status" value="1"/>
</dbReference>
<evidence type="ECO:0000313" key="9">
    <source>
        <dbReference type="EMBL" id="CAK9863697.1"/>
    </source>
</evidence>
<feature type="transmembrane region" description="Helical" evidence="8">
    <location>
        <begin position="105"/>
        <end position="123"/>
    </location>
</feature>
<dbReference type="InterPro" id="IPR004268">
    <property type="entry name" value="MurJ"/>
</dbReference>
<keyword evidence="6 8" id="KW-1133">Transmembrane helix</keyword>
<evidence type="ECO:0000313" key="10">
    <source>
        <dbReference type="Proteomes" id="UP001497522"/>
    </source>
</evidence>
<feature type="transmembrane region" description="Helical" evidence="8">
    <location>
        <begin position="201"/>
        <end position="220"/>
    </location>
</feature>
<evidence type="ECO:0000256" key="6">
    <source>
        <dbReference type="ARBA" id="ARBA00022989"/>
    </source>
</evidence>
<evidence type="ECO:0000256" key="1">
    <source>
        <dbReference type="ARBA" id="ARBA00004651"/>
    </source>
</evidence>
<dbReference type="EMBL" id="OZ023715">
    <property type="protein sequence ID" value="CAK9863697.1"/>
    <property type="molecule type" value="Genomic_DNA"/>
</dbReference>
<dbReference type="PANTHER" id="PTHR43486">
    <property type="entry name" value="LIPID II FLIPPASE MURJ-RELATED"/>
    <property type="match status" value="1"/>
</dbReference>
<proteinExistence type="predicted"/>
<keyword evidence="10" id="KW-1185">Reference proteome</keyword>
<name>A0ABP1AMD1_9BRYO</name>
<evidence type="ECO:0000256" key="2">
    <source>
        <dbReference type="ARBA" id="ARBA00022475"/>
    </source>
</evidence>
<accession>A0ABP1AMD1</accession>
<sequence length="283" mass="29545">MAAFLPAPTITVAIGQPRTRIMVLHCSPNHSHSLKTLFPRLDTLTLDTKKLANCFKPCSVCAQACASSLSATASQSHKDKGLWQVVGTIGAATAISKFMGLLRETVLAAVFGVGPVINAFNYASIIPGFSLAMLGGINGPFHSAMTAALSKRSKEDRQQLVESVSTIAGLLKVMAPCVMLAALIGISFGSLSADGIYGVPSLSPALSSMAILVAVAQYVLWFGSSASASENFMAGGIVLAVGSTLGAVLQWLAQVVAKNKAGSRLLHLRWVNPFQDEGVREVS</sequence>
<keyword evidence="3 8" id="KW-0812">Transmembrane</keyword>
<keyword evidence="5" id="KW-0573">Peptidoglycan synthesis</keyword>
<evidence type="ECO:0000256" key="4">
    <source>
        <dbReference type="ARBA" id="ARBA00022960"/>
    </source>
</evidence>
<protein>
    <submittedName>
        <fullName evidence="9">Uncharacterized protein</fullName>
    </submittedName>
</protein>
<evidence type="ECO:0000256" key="8">
    <source>
        <dbReference type="SAM" id="Phobius"/>
    </source>
</evidence>
<dbReference type="Pfam" id="PF03023">
    <property type="entry name" value="MurJ"/>
    <property type="match status" value="1"/>
</dbReference>
<reference evidence="9" key="1">
    <citation type="submission" date="2024-03" db="EMBL/GenBank/DDBJ databases">
        <authorList>
            <consortium name="ELIXIR-Norway"/>
            <consortium name="Elixir Norway"/>
        </authorList>
    </citation>
    <scope>NUCLEOTIDE SEQUENCE</scope>
</reference>
<evidence type="ECO:0000256" key="7">
    <source>
        <dbReference type="ARBA" id="ARBA00023136"/>
    </source>
</evidence>
<organism evidence="9 10">
    <name type="scientific">Sphagnum jensenii</name>
    <dbReference type="NCBI Taxonomy" id="128206"/>
    <lineage>
        <taxon>Eukaryota</taxon>
        <taxon>Viridiplantae</taxon>
        <taxon>Streptophyta</taxon>
        <taxon>Embryophyta</taxon>
        <taxon>Bryophyta</taxon>
        <taxon>Sphagnophytina</taxon>
        <taxon>Sphagnopsida</taxon>
        <taxon>Sphagnales</taxon>
        <taxon>Sphagnaceae</taxon>
        <taxon>Sphagnum</taxon>
    </lineage>
</organism>
<gene>
    <name evidence="9" type="ORF">CSSPJE1EN2_LOCUS6692</name>
</gene>
<dbReference type="Proteomes" id="UP001497522">
    <property type="component" value="Chromosome 14"/>
</dbReference>
<feature type="transmembrane region" description="Helical" evidence="8">
    <location>
        <begin position="170"/>
        <end position="189"/>
    </location>
</feature>
<feature type="transmembrane region" description="Helical" evidence="8">
    <location>
        <begin position="232"/>
        <end position="253"/>
    </location>
</feature>
<keyword evidence="2" id="KW-1003">Cell membrane</keyword>
<comment type="subcellular location">
    <subcellularLocation>
        <location evidence="1">Cell membrane</location>
        <topology evidence="1">Multi-pass membrane protein</topology>
    </subcellularLocation>
</comment>